<evidence type="ECO:0000256" key="3">
    <source>
        <dbReference type="ARBA" id="ARBA00022692"/>
    </source>
</evidence>
<dbReference type="STRING" id="7757.ENSPMAP00000011425"/>
<organism evidence="17">
    <name type="scientific">Petromyzon marinus</name>
    <name type="common">Sea lamprey</name>
    <dbReference type="NCBI Taxonomy" id="7757"/>
    <lineage>
        <taxon>Eukaryota</taxon>
        <taxon>Metazoa</taxon>
        <taxon>Chordata</taxon>
        <taxon>Craniata</taxon>
        <taxon>Vertebrata</taxon>
        <taxon>Cyclostomata</taxon>
        <taxon>Hyperoartia</taxon>
        <taxon>Petromyzontiformes</taxon>
        <taxon>Petromyzontidae</taxon>
        <taxon>Petromyzon</taxon>
    </lineage>
</organism>
<evidence type="ECO:0000256" key="11">
    <source>
        <dbReference type="ARBA" id="ARBA00067939"/>
    </source>
</evidence>
<feature type="region of interest" description="Disordered" evidence="13">
    <location>
        <begin position="1"/>
        <end position="22"/>
    </location>
</feature>
<feature type="compositionally biased region" description="Low complexity" evidence="13">
    <location>
        <begin position="11"/>
        <end position="22"/>
    </location>
</feature>
<keyword evidence="4 14" id="KW-1133">Transmembrane helix</keyword>
<evidence type="ECO:0000256" key="14">
    <source>
        <dbReference type="SAM" id="Phobius"/>
    </source>
</evidence>
<comment type="subcellular location">
    <subcellularLocation>
        <location evidence="1">Cell membrane</location>
        <topology evidence="1">Multi-pass membrane protein</topology>
    </subcellularLocation>
</comment>
<keyword evidence="3 14" id="KW-0812">Transmembrane</keyword>
<dbReference type="GO" id="GO:0004930">
    <property type="term" value="F:G protein-coupled receptor activity"/>
    <property type="evidence" value="ECO:0007669"/>
    <property type="project" value="UniProtKB-KW"/>
</dbReference>
<evidence type="ECO:0000256" key="6">
    <source>
        <dbReference type="ARBA" id="ARBA00023136"/>
    </source>
</evidence>
<feature type="transmembrane region" description="Helical" evidence="14">
    <location>
        <begin position="164"/>
        <end position="183"/>
    </location>
</feature>
<reference evidence="16" key="1">
    <citation type="journal article" date="2015" name="Mol. Biol. Evol.">
        <title>Prevertebrate Local Gene Duplication Facilitated Expansion of the Neuropeptide GPCR Superfamily.</title>
        <authorList>
            <person name="Yun S."/>
            <person name="Furlong M."/>
            <person name="Sim M."/>
            <person name="Cho M."/>
            <person name="Park S."/>
            <person name="Cho E.B."/>
            <person name="Reyes-Alcaraz A."/>
            <person name="Hwang J.I."/>
            <person name="Kim J."/>
            <person name="Seong J.Y."/>
        </authorList>
    </citation>
    <scope>NUCLEOTIDE SEQUENCE</scope>
</reference>
<dbReference type="InterPro" id="IPR000276">
    <property type="entry name" value="GPCR_Rhodpsn"/>
</dbReference>
<comment type="function">
    <text evidence="12">G-protein coupled receptor that plays a role in the regulation of circadian rhythms and energy metabolism. Participates in maintaining proper circadian gene expression in the suprachiasmatic nucleus (SCN), the locus of the master circadian clock in the brain. May function as a coordinator of aging-associated metabolic dysfunction, stress response, DNA integrity management, and eventual senescence. Upon binding to adropin, modulates mitochondrial energy metabolism via the p44/42-PDK4 signaling pathway, influencing pyruvate dehydrogenase activity.</text>
</comment>
<accession>S4S1T3</accession>
<keyword evidence="8 16" id="KW-0675">Receptor</keyword>
<evidence type="ECO:0000256" key="1">
    <source>
        <dbReference type="ARBA" id="ARBA00004651"/>
    </source>
</evidence>
<feature type="transmembrane region" description="Helical" evidence="14">
    <location>
        <begin position="82"/>
        <end position="104"/>
    </location>
</feature>
<dbReference type="FunFam" id="1.20.1070.10:FF:000165">
    <property type="entry name" value="Probable G-protein coupled receptor 19"/>
    <property type="match status" value="1"/>
</dbReference>
<keyword evidence="7" id="KW-1015">Disulfide bond</keyword>
<feature type="domain" description="G-protein coupled receptors family 1 profile" evidence="15">
    <location>
        <begin position="62"/>
        <end position="313"/>
    </location>
</feature>
<keyword evidence="2" id="KW-1003">Cell membrane</keyword>
<dbReference type="EMBL" id="KT261615">
    <property type="protein sequence ID" value="ALG00063.1"/>
    <property type="molecule type" value="mRNA"/>
</dbReference>
<evidence type="ECO:0000313" key="17">
    <source>
        <dbReference type="Ensembl" id="ENSPMAP00000011425.1"/>
    </source>
</evidence>
<dbReference type="GO" id="GO:0032870">
    <property type="term" value="P:cellular response to hormone stimulus"/>
    <property type="evidence" value="ECO:0007669"/>
    <property type="project" value="TreeGrafter"/>
</dbReference>
<dbReference type="OMA" id="QLWHPRE"/>
<evidence type="ECO:0000259" key="15">
    <source>
        <dbReference type="PROSITE" id="PS50262"/>
    </source>
</evidence>
<protein>
    <recommendedName>
        <fullName evidence="11">Probable G-protein coupled receptor 19</fullName>
    </recommendedName>
</protein>
<feature type="transmembrane region" description="Helical" evidence="14">
    <location>
        <begin position="293"/>
        <end position="316"/>
    </location>
</feature>
<dbReference type="GeneTree" id="ENSGT00940000160365"/>
<gene>
    <name evidence="16" type="primary">GPR19</name>
</gene>
<dbReference type="GO" id="GO:0005886">
    <property type="term" value="C:plasma membrane"/>
    <property type="evidence" value="ECO:0007669"/>
    <property type="project" value="UniProtKB-SubCell"/>
</dbReference>
<dbReference type="GO" id="GO:0042277">
    <property type="term" value="F:peptide binding"/>
    <property type="evidence" value="ECO:0007669"/>
    <property type="project" value="TreeGrafter"/>
</dbReference>
<evidence type="ECO:0000256" key="4">
    <source>
        <dbReference type="ARBA" id="ARBA00022989"/>
    </source>
</evidence>
<reference evidence="17" key="2">
    <citation type="submission" date="2025-05" db="UniProtKB">
        <authorList>
            <consortium name="Ensembl"/>
        </authorList>
    </citation>
    <scope>IDENTIFICATION</scope>
</reference>
<evidence type="ECO:0000256" key="2">
    <source>
        <dbReference type="ARBA" id="ARBA00022475"/>
    </source>
</evidence>
<dbReference type="PANTHER" id="PTHR24241:SF182">
    <property type="entry name" value="G PROTEIN-COUPLED RECEPTOR 19"/>
    <property type="match status" value="1"/>
</dbReference>
<keyword evidence="10" id="KW-0807">Transducer</keyword>
<keyword evidence="6 14" id="KW-0472">Membrane</keyword>
<dbReference type="PANTHER" id="PTHR24241">
    <property type="entry name" value="NEUROPEPTIDE RECEPTOR-RELATED G-PROTEIN COUPLED RECEPTOR"/>
    <property type="match status" value="1"/>
</dbReference>
<dbReference type="HOGENOM" id="CLU_009579_20_0_1"/>
<dbReference type="Ensembl" id="ENSPMAT00000011471.1">
    <property type="protein sequence ID" value="ENSPMAP00000011425.1"/>
    <property type="gene ID" value="ENSPMAG00000010444.1"/>
</dbReference>
<dbReference type="PRINTS" id="PR00237">
    <property type="entry name" value="GPCRRHODOPSN"/>
</dbReference>
<evidence type="ECO:0000256" key="12">
    <source>
        <dbReference type="ARBA" id="ARBA00093282"/>
    </source>
</evidence>
<keyword evidence="5" id="KW-0297">G-protein coupled receptor</keyword>
<dbReference type="AlphaFoldDB" id="S4S1T3"/>
<dbReference type="GO" id="GO:0005929">
    <property type="term" value="C:cilium"/>
    <property type="evidence" value="ECO:0007669"/>
    <property type="project" value="UniProtKB-ARBA"/>
</dbReference>
<evidence type="ECO:0000313" key="16">
    <source>
        <dbReference type="EMBL" id="ALG00063.1"/>
    </source>
</evidence>
<feature type="transmembrane region" description="Helical" evidence="14">
    <location>
        <begin position="203"/>
        <end position="227"/>
    </location>
</feature>
<proteinExistence type="evidence at transcript level"/>
<dbReference type="SUPFAM" id="SSF81321">
    <property type="entry name" value="Family A G protein-coupled receptor-like"/>
    <property type="match status" value="1"/>
</dbReference>
<dbReference type="PROSITE" id="PS50262">
    <property type="entry name" value="G_PROTEIN_RECEP_F1_2"/>
    <property type="match status" value="1"/>
</dbReference>
<evidence type="ECO:0000256" key="8">
    <source>
        <dbReference type="ARBA" id="ARBA00023170"/>
    </source>
</evidence>
<evidence type="ECO:0000256" key="5">
    <source>
        <dbReference type="ARBA" id="ARBA00023040"/>
    </source>
</evidence>
<dbReference type="Pfam" id="PF00001">
    <property type="entry name" value="7tm_1"/>
    <property type="match status" value="1"/>
</dbReference>
<feature type="transmembrane region" description="Helical" evidence="14">
    <location>
        <begin position="124"/>
        <end position="143"/>
    </location>
</feature>
<feature type="transmembrane region" description="Helical" evidence="14">
    <location>
        <begin position="45"/>
        <end position="70"/>
    </location>
</feature>
<keyword evidence="9" id="KW-0325">Glycoprotein</keyword>
<feature type="transmembrane region" description="Helical" evidence="14">
    <location>
        <begin position="261"/>
        <end position="281"/>
    </location>
</feature>
<evidence type="ECO:0000256" key="7">
    <source>
        <dbReference type="ARBA" id="ARBA00023157"/>
    </source>
</evidence>
<sequence length="398" mass="43676">ATPSAMESQVPPLLDLSGPSSSPCASATAASAAADPPAELRPAEAVVLCLLLSASWLTSVAGNALVCLVIHRSRRTQSTTNYFVVSVACSDLLLAGTATPLAALQVAMSGRWVAGDGVCRVARLALYLAPAAQIYVLLSICLDRFYTIVYPLSFKVSREKAKRMIGASWTLTAVLALPALYFYRAREGWPVSCASYLPYTWEGLLYGCLLLLLAFVLPCVFMVLFYLKIVKYIWRIGSNGRTVQRTMNSVPRTKVKTIKMFLILNAVFLASWLPFFVLQVWHPGEDERAGSASTFLVVSALALSCSAAKPTLYWVYNSNFRRGVKETFCMAPMKCYRSNAYTITTSSRIAKKNHVGIVDLPAPNKTVTKDTVYETFDRDAKEKKLAWPINTNSPNTFV</sequence>
<dbReference type="Gene3D" id="1.20.1070.10">
    <property type="entry name" value="Rhodopsin 7-helix transmembrane proteins"/>
    <property type="match status" value="1"/>
</dbReference>
<dbReference type="InterPro" id="IPR017452">
    <property type="entry name" value="GPCR_Rhodpsn_7TM"/>
</dbReference>
<name>S4S1T3_PETMA</name>
<evidence type="ECO:0000256" key="13">
    <source>
        <dbReference type="SAM" id="MobiDB-lite"/>
    </source>
</evidence>
<evidence type="ECO:0000256" key="9">
    <source>
        <dbReference type="ARBA" id="ARBA00023180"/>
    </source>
</evidence>
<evidence type="ECO:0000256" key="10">
    <source>
        <dbReference type="ARBA" id="ARBA00023224"/>
    </source>
</evidence>